<organism evidence="8 9">
    <name type="scientific">Proteiniborus ethanoligenes</name>
    <dbReference type="NCBI Taxonomy" id="415015"/>
    <lineage>
        <taxon>Bacteria</taxon>
        <taxon>Bacillati</taxon>
        <taxon>Bacillota</taxon>
        <taxon>Clostridia</taxon>
        <taxon>Eubacteriales</taxon>
        <taxon>Proteiniborus</taxon>
    </lineage>
</organism>
<dbReference type="Pfam" id="PF02491">
    <property type="entry name" value="SHS2_FTSA"/>
    <property type="match status" value="1"/>
</dbReference>
<evidence type="ECO:0000256" key="4">
    <source>
        <dbReference type="ARBA" id="ARBA00023306"/>
    </source>
</evidence>
<evidence type="ECO:0000256" key="3">
    <source>
        <dbReference type="ARBA" id="ARBA00023136"/>
    </source>
</evidence>
<reference evidence="8 9" key="1">
    <citation type="submission" date="2016-10" db="EMBL/GenBank/DDBJ databases">
        <authorList>
            <person name="de Groot N.N."/>
        </authorList>
    </citation>
    <scope>NUCLEOTIDE SEQUENCE [LARGE SCALE GENOMIC DNA]</scope>
    <source>
        <strain evidence="8 9">DSM 21650</strain>
    </source>
</reference>
<dbReference type="CDD" id="cd24048">
    <property type="entry name" value="ASKHA_NBD_FtsA"/>
    <property type="match status" value="1"/>
</dbReference>
<gene>
    <name evidence="5" type="primary">ftsA</name>
    <name evidence="8" type="ORF">SAMN05660462_00047</name>
</gene>
<dbReference type="Proteomes" id="UP000198625">
    <property type="component" value="Unassembled WGS sequence"/>
</dbReference>
<accession>A0A1H3JWQ9</accession>
<dbReference type="SUPFAM" id="SSF53067">
    <property type="entry name" value="Actin-like ATPase domain"/>
    <property type="match status" value="2"/>
</dbReference>
<comment type="subunit">
    <text evidence="5">Self-interacts. Interacts with FtsZ.</text>
</comment>
<dbReference type="InterPro" id="IPR020823">
    <property type="entry name" value="Cell_div_FtsA"/>
</dbReference>
<evidence type="ECO:0000313" key="9">
    <source>
        <dbReference type="Proteomes" id="UP000198625"/>
    </source>
</evidence>
<dbReference type="RefSeq" id="WP_091725591.1">
    <property type="nucleotide sequence ID" value="NZ_FNQE01000001.1"/>
</dbReference>
<dbReference type="Gene3D" id="3.30.1490.110">
    <property type="match status" value="1"/>
</dbReference>
<keyword evidence="4 5" id="KW-0131">Cell cycle</keyword>
<dbReference type="GO" id="GO:0009898">
    <property type="term" value="C:cytoplasmic side of plasma membrane"/>
    <property type="evidence" value="ECO:0007669"/>
    <property type="project" value="UniProtKB-UniRule"/>
</dbReference>
<dbReference type="PANTHER" id="PTHR32432:SF4">
    <property type="entry name" value="CELL DIVISION PROTEIN FTSA"/>
    <property type="match status" value="1"/>
</dbReference>
<dbReference type="InterPro" id="IPR050696">
    <property type="entry name" value="FtsA/MreB"/>
</dbReference>
<dbReference type="STRING" id="415015.SAMN05660462_00047"/>
<dbReference type="SMART" id="SM00842">
    <property type="entry name" value="FtsA"/>
    <property type="match status" value="1"/>
</dbReference>
<evidence type="ECO:0000259" key="7">
    <source>
        <dbReference type="SMART" id="SM00842"/>
    </source>
</evidence>
<evidence type="ECO:0000256" key="5">
    <source>
        <dbReference type="HAMAP-Rule" id="MF_02033"/>
    </source>
</evidence>
<evidence type="ECO:0000256" key="1">
    <source>
        <dbReference type="ARBA" id="ARBA00022475"/>
    </source>
</evidence>
<dbReference type="Pfam" id="PF14450">
    <property type="entry name" value="FtsA"/>
    <property type="match status" value="2"/>
</dbReference>
<dbReference type="GO" id="GO:0043093">
    <property type="term" value="P:FtsZ-dependent cytokinesis"/>
    <property type="evidence" value="ECO:0007669"/>
    <property type="project" value="UniProtKB-UniRule"/>
</dbReference>
<keyword evidence="3 5" id="KW-0472">Membrane</keyword>
<dbReference type="OrthoDB" id="9768127at2"/>
<evidence type="ECO:0000313" key="8">
    <source>
        <dbReference type="EMBL" id="SDY44366.1"/>
    </source>
</evidence>
<name>A0A1H3JWQ9_9FIRM</name>
<comment type="subcellular location">
    <subcellularLocation>
        <location evidence="5">Cell membrane</location>
        <topology evidence="5">Peripheral membrane protein</topology>
        <orientation evidence="5">Cytoplasmic side</orientation>
    </subcellularLocation>
    <text evidence="5">Localizes to the Z ring in an FtsZ-dependent manner. Targeted to the membrane through a conserved C-terminal amphipathic helix.</text>
</comment>
<dbReference type="Gene3D" id="3.30.420.40">
    <property type="match status" value="2"/>
</dbReference>
<dbReference type="NCBIfam" id="TIGR01174">
    <property type="entry name" value="ftsA"/>
    <property type="match status" value="1"/>
</dbReference>
<keyword evidence="9" id="KW-1185">Reference proteome</keyword>
<feature type="domain" description="SHS2" evidence="7">
    <location>
        <begin position="5"/>
        <end position="193"/>
    </location>
</feature>
<dbReference type="PIRSF" id="PIRSF003101">
    <property type="entry name" value="FtsA"/>
    <property type="match status" value="1"/>
</dbReference>
<evidence type="ECO:0000256" key="2">
    <source>
        <dbReference type="ARBA" id="ARBA00022618"/>
    </source>
</evidence>
<proteinExistence type="inferred from homology"/>
<dbReference type="EMBL" id="FNQE01000001">
    <property type="protein sequence ID" value="SDY44366.1"/>
    <property type="molecule type" value="Genomic_DNA"/>
</dbReference>
<keyword evidence="1 5" id="KW-1003">Cell membrane</keyword>
<dbReference type="HAMAP" id="MF_02033">
    <property type="entry name" value="FtsA"/>
    <property type="match status" value="1"/>
</dbReference>
<dbReference type="AlphaFoldDB" id="A0A1H3JWQ9"/>
<dbReference type="InterPro" id="IPR003494">
    <property type="entry name" value="SHS2_FtsA"/>
</dbReference>
<comment type="similarity">
    <text evidence="5 6">Belongs to the FtsA/MreB family.</text>
</comment>
<dbReference type="InterPro" id="IPR043129">
    <property type="entry name" value="ATPase_NBD"/>
</dbReference>
<comment type="function">
    <text evidence="5 6">Cell division protein that is involved in the assembly of the Z ring. May serve as a membrane anchor for the Z ring.</text>
</comment>
<protein>
    <recommendedName>
        <fullName evidence="5 6">Cell division protein FtsA</fullName>
    </recommendedName>
</protein>
<keyword evidence="2 5" id="KW-0132">Cell division</keyword>
<dbReference type="GO" id="GO:0032153">
    <property type="term" value="C:cell division site"/>
    <property type="evidence" value="ECO:0007669"/>
    <property type="project" value="UniProtKB-UniRule"/>
</dbReference>
<evidence type="ECO:0000256" key="6">
    <source>
        <dbReference type="PIRNR" id="PIRNR003101"/>
    </source>
</evidence>
<sequence length="415" mass="45461">MSDYIASIDIGTSKICTIISELDRNGKVQIIGIGKAQCEGIRKGVVVDIESTAKSISESVEQAENMADVEINQVYVNIPGGYTSIIRNKGIIAVSNDNREIGVDDIKRVLNSATIISVPPDRQIVDIVPVQYIVDGYDEISDPTGMFGVRLEADVEIVTASLTTIQNLVKSVNKAGLEVLGIIMEPLATSESVLTKDETELGVLLIDIGAGTTDFSVFKDGNIVYSGLIPAAGNHITNDISIGLRLAVKESEDIKRKYGLAYTGLAKNDNIFEATPIGLNEKIKIPELQLAEIIEARVGEIFEIINNELMKLGLKNEILAGVVITGGGISYLRGVKELGRILFDLPIRVGQPSGLGVKDPIFSASVGMINYSLKRKFNYYIEYNNVEKKRMRNKSRNKEENKVVSIFKKLWNDYF</sequence>
<dbReference type="PANTHER" id="PTHR32432">
    <property type="entry name" value="CELL DIVISION PROTEIN FTSA-RELATED"/>
    <property type="match status" value="1"/>
</dbReference>